<accession>A0A173W165</accession>
<feature type="transmembrane region" description="Helical" evidence="1">
    <location>
        <begin position="28"/>
        <end position="47"/>
    </location>
</feature>
<name>A0A173W165_PARDI</name>
<dbReference type="Proteomes" id="UP000095332">
    <property type="component" value="Unassembled WGS sequence"/>
</dbReference>
<evidence type="ECO:0000313" key="3">
    <source>
        <dbReference type="EMBL" id="CUQ53702.1"/>
    </source>
</evidence>
<evidence type="ECO:0000256" key="1">
    <source>
        <dbReference type="SAM" id="Phobius"/>
    </source>
</evidence>
<feature type="transmembrane region" description="Helical" evidence="1">
    <location>
        <begin position="326"/>
        <end position="345"/>
    </location>
</feature>
<dbReference type="InterPro" id="IPR049458">
    <property type="entry name" value="EpsG-like"/>
</dbReference>
<feature type="transmembrane region" description="Helical" evidence="1">
    <location>
        <begin position="302"/>
        <end position="319"/>
    </location>
</feature>
<feature type="transmembrane region" description="Helical" evidence="1">
    <location>
        <begin position="200"/>
        <end position="225"/>
    </location>
</feature>
<dbReference type="Proteomes" id="UP000471216">
    <property type="component" value="Unassembled WGS sequence"/>
</dbReference>
<keyword evidence="1" id="KW-0812">Transmembrane</keyword>
<dbReference type="RefSeq" id="WP_081032032.1">
    <property type="nucleotide sequence ID" value="NZ_CAXVLJ010000011.1"/>
</dbReference>
<dbReference type="Proteomes" id="UP000095591">
    <property type="component" value="Unassembled WGS sequence"/>
</dbReference>
<dbReference type="Proteomes" id="UP000195950">
    <property type="component" value="Unassembled WGS sequence"/>
</dbReference>
<reference evidence="10 11" key="4">
    <citation type="journal article" date="2019" name="Nat. Med.">
        <title>A library of human gut bacterial isolates paired with longitudinal multiomics data enables mechanistic microbiome research.</title>
        <authorList>
            <person name="Poyet M."/>
            <person name="Groussin M."/>
            <person name="Gibbons S.M."/>
            <person name="Avila-Pacheco J."/>
            <person name="Jiang X."/>
            <person name="Kearney S.M."/>
            <person name="Perrotta A.R."/>
            <person name="Berdy B."/>
            <person name="Zhao S."/>
            <person name="Lieberman T.D."/>
            <person name="Swanson P.K."/>
            <person name="Smith M."/>
            <person name="Roesemann S."/>
            <person name="Alexander J.E."/>
            <person name="Rich S.A."/>
            <person name="Livny J."/>
            <person name="Vlamakis H."/>
            <person name="Clish C."/>
            <person name="Bullock K."/>
            <person name="Deik A."/>
            <person name="Scott J."/>
            <person name="Pierce K.A."/>
            <person name="Xavier R.J."/>
            <person name="Alm E.J."/>
        </authorList>
    </citation>
    <scope>NUCLEOTIDE SEQUENCE [LARGE SCALE GENOMIC DNA]</scope>
    <source>
        <strain evidence="5 11">BIOML-A10</strain>
        <strain evidence="4 10">BIOML-A11</strain>
    </source>
</reference>
<evidence type="ECO:0000313" key="4">
    <source>
        <dbReference type="EMBL" id="MRY86803.1"/>
    </source>
</evidence>
<evidence type="ECO:0008006" key="12">
    <source>
        <dbReference type="Google" id="ProtNLM"/>
    </source>
</evidence>
<dbReference type="EMBL" id="WKMW01000031">
    <property type="protein sequence ID" value="MRY86803.1"/>
    <property type="molecule type" value="Genomic_DNA"/>
</dbReference>
<evidence type="ECO:0000313" key="8">
    <source>
        <dbReference type="Proteomes" id="UP000095591"/>
    </source>
</evidence>
<evidence type="ECO:0000313" key="7">
    <source>
        <dbReference type="Proteomes" id="UP000095332"/>
    </source>
</evidence>
<evidence type="ECO:0000313" key="6">
    <source>
        <dbReference type="EMBL" id="OUP13369.1"/>
    </source>
</evidence>
<gene>
    <name evidence="6" type="ORF">B5F32_21100</name>
    <name evidence="2" type="ORF">ERS852429_04328</name>
    <name evidence="3" type="ORF">ERS852560_03920</name>
    <name evidence="5" type="ORF">GKD54_21345</name>
    <name evidence="4" type="ORF">GKD58_21595</name>
</gene>
<dbReference type="EMBL" id="CYXP01000016">
    <property type="protein sequence ID" value="CUN33262.1"/>
    <property type="molecule type" value="Genomic_DNA"/>
</dbReference>
<reference evidence="9" key="2">
    <citation type="submission" date="2017-04" db="EMBL/GenBank/DDBJ databases">
        <title>Function of individual gut microbiota members based on whole genome sequencing of pure cultures obtained from chicken caecum.</title>
        <authorList>
            <person name="Medvecky M."/>
            <person name="Cejkova D."/>
            <person name="Polansky O."/>
            <person name="Karasova D."/>
            <person name="Kubasova T."/>
            <person name="Cizek A."/>
            <person name="Rychlik I."/>
        </authorList>
    </citation>
    <scope>NUCLEOTIDE SEQUENCE [LARGE SCALE GENOMIC DNA]</scope>
    <source>
        <strain evidence="9">An199</strain>
    </source>
</reference>
<dbReference type="Pfam" id="PF14897">
    <property type="entry name" value="EpsG"/>
    <property type="match status" value="1"/>
</dbReference>
<organism evidence="2 8">
    <name type="scientific">Parabacteroides distasonis</name>
    <dbReference type="NCBI Taxonomy" id="823"/>
    <lineage>
        <taxon>Bacteria</taxon>
        <taxon>Pseudomonadati</taxon>
        <taxon>Bacteroidota</taxon>
        <taxon>Bacteroidia</taxon>
        <taxon>Bacteroidales</taxon>
        <taxon>Tannerellaceae</taxon>
        <taxon>Parabacteroides</taxon>
    </lineage>
</organism>
<evidence type="ECO:0000313" key="5">
    <source>
        <dbReference type="EMBL" id="MRZ08695.1"/>
    </source>
</evidence>
<dbReference type="EMBL" id="WKMX01000028">
    <property type="protein sequence ID" value="MRZ08695.1"/>
    <property type="molecule type" value="Genomic_DNA"/>
</dbReference>
<protein>
    <recommendedName>
        <fullName evidence="12">EpsG family protein</fullName>
    </recommendedName>
</protein>
<reference evidence="7 8" key="1">
    <citation type="submission" date="2015-09" db="EMBL/GenBank/DDBJ databases">
        <authorList>
            <consortium name="Pathogen Informatics"/>
        </authorList>
    </citation>
    <scope>NUCLEOTIDE SEQUENCE [LARGE SCALE GENOMIC DNA]</scope>
    <source>
        <strain evidence="2 8">2789STDY5608872</strain>
        <strain evidence="3 7">2789STDY5834948</strain>
    </source>
</reference>
<keyword evidence="1" id="KW-1133">Transmembrane helix</keyword>
<feature type="transmembrane region" description="Helical" evidence="1">
    <location>
        <begin position="245"/>
        <end position="265"/>
    </location>
</feature>
<feature type="transmembrane region" description="Helical" evidence="1">
    <location>
        <begin position="163"/>
        <end position="193"/>
    </location>
</feature>
<evidence type="ECO:0000313" key="9">
    <source>
        <dbReference type="Proteomes" id="UP000195950"/>
    </source>
</evidence>
<feature type="transmembrane region" description="Helical" evidence="1">
    <location>
        <begin position="277"/>
        <end position="296"/>
    </location>
</feature>
<feature type="transmembrane region" description="Helical" evidence="1">
    <location>
        <begin position="90"/>
        <end position="112"/>
    </location>
</feature>
<evidence type="ECO:0000313" key="11">
    <source>
        <dbReference type="Proteomes" id="UP000471216"/>
    </source>
</evidence>
<evidence type="ECO:0000313" key="10">
    <source>
        <dbReference type="Proteomes" id="UP000450599"/>
    </source>
</evidence>
<reference evidence="6" key="3">
    <citation type="journal article" date="2018" name="BMC Genomics">
        <title>Whole genome sequencing and function prediction of 133 gut anaerobes isolated from chicken caecum in pure cultures.</title>
        <authorList>
            <person name="Medvecky M."/>
            <person name="Cejkova D."/>
            <person name="Polansky O."/>
            <person name="Karasova D."/>
            <person name="Kubasova T."/>
            <person name="Cizek A."/>
            <person name="Rychlik I."/>
        </authorList>
    </citation>
    <scope>NUCLEOTIDE SEQUENCE</scope>
    <source>
        <strain evidence="6">An199</strain>
    </source>
</reference>
<feature type="transmembrane region" description="Helical" evidence="1">
    <location>
        <begin position="118"/>
        <end position="134"/>
    </location>
</feature>
<dbReference type="Proteomes" id="UP000450599">
    <property type="component" value="Unassembled WGS sequence"/>
</dbReference>
<keyword evidence="1" id="KW-0472">Membrane</keyword>
<sequence length="360" mass="41989">MIYLLFIVVNCGYLSLLSKCRKLSLGQTLLFGLPMLMMWSLLIGGQYNVGTDYFSYMEMFVPGANLAYVNESRGEYAFSWFVETCQHLGVYGQGIFFVIAAVWSVIYLYIAYSLVGSKYIYLFLFVFIVFTGAFNNQMNGIRQYFAMYLLWLAIILIRKKRYVVSIALFVVIPFFHQSSLVVMVIFPVLYYWVSEWRKSTWLYGILVTGMICSLLISDDVIAFFLPYFDQYSGYFGSEKMDSQKSLLILTKYVCMPLFLYAIYIYPRMDLTNYQRKLFVFGLCGYAFKLSVVSMSLVSRLGLYFELFSCIPLVYLLIYLKMNSRKLVYILVLIYLLLPYSLKVIMSNTGEYSYNFFLSLN</sequence>
<dbReference type="EMBL" id="NFJX01000039">
    <property type="protein sequence ID" value="OUP13369.1"/>
    <property type="molecule type" value="Genomic_DNA"/>
</dbReference>
<proteinExistence type="predicted"/>
<dbReference type="AlphaFoldDB" id="A0A173W165"/>
<evidence type="ECO:0000313" key="2">
    <source>
        <dbReference type="EMBL" id="CUN33262.1"/>
    </source>
</evidence>
<dbReference type="EMBL" id="CZBM01000021">
    <property type="protein sequence ID" value="CUQ53702.1"/>
    <property type="molecule type" value="Genomic_DNA"/>
</dbReference>